<keyword evidence="1" id="KW-0812">Transmembrane</keyword>
<feature type="transmembrane region" description="Helical" evidence="1">
    <location>
        <begin position="28"/>
        <end position="50"/>
    </location>
</feature>
<keyword evidence="1" id="KW-1133">Transmembrane helix</keyword>
<sequence length="69" mass="7195">MELVGADRAHRGCAAGWHVAYNLSSASAVASGTVAAVSTTIVMLWAVALLTPAYRATRRDAPSPLRGDR</sequence>
<proteinExistence type="predicted"/>
<dbReference type="EMBL" id="FMHU01000002">
    <property type="protein sequence ID" value="SCL25228.1"/>
    <property type="molecule type" value="Genomic_DNA"/>
</dbReference>
<dbReference type="AlphaFoldDB" id="A0A1C6S7H1"/>
<keyword evidence="3" id="KW-1185">Reference proteome</keyword>
<evidence type="ECO:0000313" key="2">
    <source>
        <dbReference type="EMBL" id="SCL25228.1"/>
    </source>
</evidence>
<keyword evidence="1" id="KW-0472">Membrane</keyword>
<gene>
    <name evidence="2" type="ORF">GA0074694_4163</name>
</gene>
<reference evidence="3" key="1">
    <citation type="submission" date="2016-06" db="EMBL/GenBank/DDBJ databases">
        <authorList>
            <person name="Varghese N."/>
        </authorList>
    </citation>
    <scope>NUCLEOTIDE SEQUENCE [LARGE SCALE GENOMIC DNA]</scope>
    <source>
        <strain evidence="3">DSM 46123</strain>
    </source>
</reference>
<evidence type="ECO:0000256" key="1">
    <source>
        <dbReference type="SAM" id="Phobius"/>
    </source>
</evidence>
<evidence type="ECO:0000313" key="3">
    <source>
        <dbReference type="Proteomes" id="UP000198906"/>
    </source>
</evidence>
<protein>
    <submittedName>
        <fullName evidence="2">Uncharacterized protein</fullName>
    </submittedName>
</protein>
<dbReference type="Proteomes" id="UP000198906">
    <property type="component" value="Unassembled WGS sequence"/>
</dbReference>
<organism evidence="2 3">
    <name type="scientific">Micromonospora inyonensis</name>
    <dbReference type="NCBI Taxonomy" id="47866"/>
    <lineage>
        <taxon>Bacteria</taxon>
        <taxon>Bacillati</taxon>
        <taxon>Actinomycetota</taxon>
        <taxon>Actinomycetes</taxon>
        <taxon>Micromonosporales</taxon>
        <taxon>Micromonosporaceae</taxon>
        <taxon>Micromonospora</taxon>
    </lineage>
</organism>
<accession>A0A1C6S7H1</accession>
<dbReference type="STRING" id="47866.GA0074694_4163"/>
<name>A0A1C6S7H1_9ACTN</name>